<accession>A0ABD3Q218</accession>
<name>A0ABD3Q218_9STRA</name>
<dbReference type="InterPro" id="IPR016084">
    <property type="entry name" value="Haem_Oase-like_multi-hlx"/>
</dbReference>
<dbReference type="Proteomes" id="UP001516023">
    <property type="component" value="Unassembled WGS sequence"/>
</dbReference>
<dbReference type="EMBL" id="JABMIG020000085">
    <property type="protein sequence ID" value="KAL3793976.1"/>
    <property type="molecule type" value="Genomic_DNA"/>
</dbReference>
<dbReference type="CDD" id="cd19365">
    <property type="entry name" value="TenA_C-like"/>
    <property type="match status" value="1"/>
</dbReference>
<evidence type="ECO:0000313" key="3">
    <source>
        <dbReference type="Proteomes" id="UP001516023"/>
    </source>
</evidence>
<dbReference type="InterPro" id="IPR050967">
    <property type="entry name" value="Thiamine_Salvage_TenA"/>
</dbReference>
<dbReference type="PANTHER" id="PTHR43198">
    <property type="entry name" value="BIFUNCTIONAL TH2 PROTEIN"/>
    <property type="match status" value="1"/>
</dbReference>
<dbReference type="Gene3D" id="1.20.910.10">
    <property type="entry name" value="Heme oxygenase-like"/>
    <property type="match status" value="1"/>
</dbReference>
<protein>
    <recommendedName>
        <fullName evidence="1">Thiaminase-2/PQQC domain-containing protein</fullName>
    </recommendedName>
</protein>
<evidence type="ECO:0000313" key="2">
    <source>
        <dbReference type="EMBL" id="KAL3793976.1"/>
    </source>
</evidence>
<dbReference type="InterPro" id="IPR027574">
    <property type="entry name" value="Thiaminase_II"/>
</dbReference>
<dbReference type="Pfam" id="PF03070">
    <property type="entry name" value="TENA_THI-4"/>
    <property type="match status" value="1"/>
</dbReference>
<dbReference type="InterPro" id="IPR004305">
    <property type="entry name" value="Thiaminase-2/PQQC"/>
</dbReference>
<dbReference type="PANTHER" id="PTHR43198:SF2">
    <property type="entry name" value="SI:CH1073-67J19.1-RELATED"/>
    <property type="match status" value="1"/>
</dbReference>
<proteinExistence type="predicted"/>
<sequence>MAQSFWNAAAPIIAVTEKHPFLVSMVDGTLRLENFKYYVLQDALYLTDFAHCLRFMGDKMADLDEHVSKRLYEFATGAEEAEKCLHKGFFKDWDIDDTDAKPMPNTLLYTSYMLRICSTECVAQGLAVLLPCFWVYMHVGKCMLKLRQDLGESVTRPPQFDAWIDMYGGEDFEKEVTDYIAIVDNVAKTSDASTVKKMQEHFIMSCKLEHMFWDQAQTLMKWPEIVENGKS</sequence>
<organism evidence="2 3">
    <name type="scientific">Cyclotella cryptica</name>
    <dbReference type="NCBI Taxonomy" id="29204"/>
    <lineage>
        <taxon>Eukaryota</taxon>
        <taxon>Sar</taxon>
        <taxon>Stramenopiles</taxon>
        <taxon>Ochrophyta</taxon>
        <taxon>Bacillariophyta</taxon>
        <taxon>Coscinodiscophyceae</taxon>
        <taxon>Thalassiosirophycidae</taxon>
        <taxon>Stephanodiscales</taxon>
        <taxon>Stephanodiscaceae</taxon>
        <taxon>Cyclotella</taxon>
    </lineage>
</organism>
<comment type="caution">
    <text evidence="2">The sequence shown here is derived from an EMBL/GenBank/DDBJ whole genome shotgun (WGS) entry which is preliminary data.</text>
</comment>
<evidence type="ECO:0000259" key="1">
    <source>
        <dbReference type="Pfam" id="PF03070"/>
    </source>
</evidence>
<gene>
    <name evidence="2" type="ORF">HJC23_009459</name>
</gene>
<feature type="domain" description="Thiaminase-2/PQQC" evidence="1">
    <location>
        <begin position="8"/>
        <end position="216"/>
    </location>
</feature>
<dbReference type="GO" id="GO:0006772">
    <property type="term" value="P:thiamine metabolic process"/>
    <property type="evidence" value="ECO:0007669"/>
    <property type="project" value="UniProtKB-ARBA"/>
</dbReference>
<reference evidence="2 3" key="1">
    <citation type="journal article" date="2020" name="G3 (Bethesda)">
        <title>Improved Reference Genome for Cyclotella cryptica CCMP332, a Model for Cell Wall Morphogenesis, Salinity Adaptation, and Lipid Production in Diatoms (Bacillariophyta).</title>
        <authorList>
            <person name="Roberts W.R."/>
            <person name="Downey K.M."/>
            <person name="Ruck E.C."/>
            <person name="Traller J.C."/>
            <person name="Alverson A.J."/>
        </authorList>
    </citation>
    <scope>NUCLEOTIDE SEQUENCE [LARGE SCALE GENOMIC DNA]</scope>
    <source>
        <strain evidence="2 3">CCMP332</strain>
    </source>
</reference>
<dbReference type="SUPFAM" id="SSF48613">
    <property type="entry name" value="Heme oxygenase-like"/>
    <property type="match status" value="1"/>
</dbReference>
<keyword evidence="3" id="KW-1185">Reference proteome</keyword>
<dbReference type="AlphaFoldDB" id="A0ABD3Q218"/>
<dbReference type="NCBIfam" id="TIGR04306">
    <property type="entry name" value="salvage_TenA"/>
    <property type="match status" value="1"/>
</dbReference>